<name>A0A132AIU3_SARSC</name>
<keyword evidence="4" id="KW-0234">DNA repair</keyword>
<organism evidence="6 7">
    <name type="scientific">Sarcoptes scabiei</name>
    <name type="common">Itch mite</name>
    <name type="synonym">Acarus scabiei</name>
    <dbReference type="NCBI Taxonomy" id="52283"/>
    <lineage>
        <taxon>Eukaryota</taxon>
        <taxon>Metazoa</taxon>
        <taxon>Ecdysozoa</taxon>
        <taxon>Arthropoda</taxon>
        <taxon>Chelicerata</taxon>
        <taxon>Arachnida</taxon>
        <taxon>Acari</taxon>
        <taxon>Acariformes</taxon>
        <taxon>Sarcoptiformes</taxon>
        <taxon>Astigmata</taxon>
        <taxon>Psoroptidia</taxon>
        <taxon>Sarcoptoidea</taxon>
        <taxon>Sarcoptidae</taxon>
        <taxon>Sarcoptinae</taxon>
        <taxon>Sarcoptes</taxon>
    </lineage>
</organism>
<dbReference type="InterPro" id="IPR002043">
    <property type="entry name" value="UDG_fam1"/>
</dbReference>
<evidence type="ECO:0000256" key="2">
    <source>
        <dbReference type="ARBA" id="ARBA00022763"/>
    </source>
</evidence>
<keyword evidence="2" id="KW-0227">DNA damage</keyword>
<dbReference type="InterPro" id="IPR005122">
    <property type="entry name" value="Uracil-DNA_glycosylase-like"/>
</dbReference>
<dbReference type="VEuPathDB" id="VectorBase:SSCA005204"/>
<gene>
    <name evidence="6" type="ORF">QR98_0094690</name>
</gene>
<dbReference type="GO" id="GO:0004844">
    <property type="term" value="F:uracil DNA N-glycosylase activity"/>
    <property type="evidence" value="ECO:0007669"/>
    <property type="project" value="InterPro"/>
</dbReference>
<evidence type="ECO:0000256" key="4">
    <source>
        <dbReference type="ARBA" id="ARBA00023204"/>
    </source>
</evidence>
<dbReference type="GO" id="GO:0005739">
    <property type="term" value="C:mitochondrion"/>
    <property type="evidence" value="ECO:0007669"/>
    <property type="project" value="TreeGrafter"/>
</dbReference>
<evidence type="ECO:0000256" key="3">
    <source>
        <dbReference type="ARBA" id="ARBA00022801"/>
    </source>
</evidence>
<dbReference type="Gene3D" id="3.40.470.10">
    <property type="entry name" value="Uracil-DNA glycosylase-like domain"/>
    <property type="match status" value="1"/>
</dbReference>
<proteinExistence type="inferred from homology"/>
<dbReference type="GO" id="GO:0005634">
    <property type="term" value="C:nucleus"/>
    <property type="evidence" value="ECO:0007669"/>
    <property type="project" value="TreeGrafter"/>
</dbReference>
<dbReference type="PANTHER" id="PTHR11264:SF0">
    <property type="entry name" value="URACIL-DNA GLYCOSYLASE"/>
    <property type="match status" value="1"/>
</dbReference>
<dbReference type="SMART" id="SM00986">
    <property type="entry name" value="UDG"/>
    <property type="match status" value="1"/>
</dbReference>
<keyword evidence="3" id="KW-0378">Hydrolase</keyword>
<evidence type="ECO:0000313" key="7">
    <source>
        <dbReference type="Proteomes" id="UP000616769"/>
    </source>
</evidence>
<comment type="similarity">
    <text evidence="1">Belongs to the uracil-DNA glycosylase (UDG) superfamily. UNG family.</text>
</comment>
<feature type="non-terminal residue" evidence="6">
    <location>
        <position position="163"/>
    </location>
</feature>
<reference evidence="6 7" key="1">
    <citation type="journal article" date="2015" name="Parasit. Vectors">
        <title>Draft genome of the scabies mite.</title>
        <authorList>
            <person name="Rider S.D.Jr."/>
            <person name="Morgan M.S."/>
            <person name="Arlian L.G."/>
        </authorList>
    </citation>
    <scope>NUCLEOTIDE SEQUENCE [LARGE SCALE GENOMIC DNA]</scope>
    <source>
        <strain evidence="6">Arlian Lab</strain>
    </source>
</reference>
<evidence type="ECO:0000313" key="6">
    <source>
        <dbReference type="EMBL" id="KPM10904.1"/>
    </source>
</evidence>
<dbReference type="NCBIfam" id="NF003592">
    <property type="entry name" value="PRK05254.1-5"/>
    <property type="match status" value="1"/>
</dbReference>
<dbReference type="EMBL" id="JXLN01016025">
    <property type="protein sequence ID" value="KPM10904.1"/>
    <property type="molecule type" value="Genomic_DNA"/>
</dbReference>
<dbReference type="SUPFAM" id="SSF52141">
    <property type="entry name" value="Uracil-DNA glycosylase-like"/>
    <property type="match status" value="1"/>
</dbReference>
<dbReference type="Proteomes" id="UP000616769">
    <property type="component" value="Unassembled WGS sequence"/>
</dbReference>
<accession>A0A132AIU3</accession>
<comment type="caution">
    <text evidence="6">The sequence shown here is derived from an EMBL/GenBank/DDBJ whole genome shotgun (WGS) entry which is preliminary data.</text>
</comment>
<dbReference type="GO" id="GO:0097510">
    <property type="term" value="P:base-excision repair, AP site formation via deaminated base removal"/>
    <property type="evidence" value="ECO:0007669"/>
    <property type="project" value="TreeGrafter"/>
</dbReference>
<evidence type="ECO:0000256" key="1">
    <source>
        <dbReference type="ARBA" id="ARBA00008184"/>
    </source>
</evidence>
<dbReference type="CDD" id="cd10027">
    <property type="entry name" value="UDG-F1-like"/>
    <property type="match status" value="1"/>
</dbReference>
<sequence>VQNNYLDFIIPNHGDLTGWAKQDKPPSLINIFKEVQNNYLDFIIPNHGDLTGWAKQGVLLLNACLTVQAHLANSHSNKGWEQFTDAVIKYLNDSFRNRVFLLWGNYAQKKGSFIDQRKHLILKTVHPSPLSASRGFFGCNHFKKANDYLIKNKIDPIDWNKLD</sequence>
<dbReference type="PANTHER" id="PTHR11264">
    <property type="entry name" value="URACIL-DNA GLYCOSYLASE"/>
    <property type="match status" value="1"/>
</dbReference>
<protein>
    <submittedName>
        <fullName evidence="6">Uracil DNA glycosylase-like protein</fullName>
    </submittedName>
</protein>
<evidence type="ECO:0000259" key="5">
    <source>
        <dbReference type="SMART" id="SM00986"/>
    </source>
</evidence>
<dbReference type="Pfam" id="PF03167">
    <property type="entry name" value="UDG"/>
    <property type="match status" value="1"/>
</dbReference>
<dbReference type="InterPro" id="IPR036895">
    <property type="entry name" value="Uracil-DNA_glycosylase-like_sf"/>
</dbReference>
<dbReference type="SMART" id="SM00987">
    <property type="entry name" value="UreE_C"/>
    <property type="match status" value="1"/>
</dbReference>
<dbReference type="AlphaFoldDB" id="A0A132AIU3"/>
<dbReference type="OrthoDB" id="10031947at2759"/>
<feature type="domain" description="Uracil-DNA glycosylase-like" evidence="5">
    <location>
        <begin position="3"/>
        <end position="149"/>
    </location>
</feature>